<dbReference type="WBParaSite" id="nRc.2.0.1.t41652-RA">
    <property type="protein sequence ID" value="nRc.2.0.1.t41652-RA"/>
    <property type="gene ID" value="nRc.2.0.1.g41652"/>
</dbReference>
<evidence type="ECO:0000313" key="1">
    <source>
        <dbReference type="Proteomes" id="UP000887565"/>
    </source>
</evidence>
<name>A0A915KU42_ROMCU</name>
<reference evidence="2" key="1">
    <citation type="submission" date="2022-11" db="UniProtKB">
        <authorList>
            <consortium name="WormBaseParasite"/>
        </authorList>
    </citation>
    <scope>IDENTIFICATION</scope>
</reference>
<organism evidence="1 2">
    <name type="scientific">Romanomermis culicivorax</name>
    <name type="common">Nematode worm</name>
    <dbReference type="NCBI Taxonomy" id="13658"/>
    <lineage>
        <taxon>Eukaryota</taxon>
        <taxon>Metazoa</taxon>
        <taxon>Ecdysozoa</taxon>
        <taxon>Nematoda</taxon>
        <taxon>Enoplea</taxon>
        <taxon>Dorylaimia</taxon>
        <taxon>Mermithida</taxon>
        <taxon>Mermithoidea</taxon>
        <taxon>Mermithidae</taxon>
        <taxon>Romanomermis</taxon>
    </lineage>
</organism>
<evidence type="ECO:0000313" key="2">
    <source>
        <dbReference type="WBParaSite" id="nRc.2.0.1.t41652-RA"/>
    </source>
</evidence>
<proteinExistence type="predicted"/>
<sequence length="116" mass="13852">MKCQLPPCNLENHRDFIYVMINKATNATRCVATKLKNLLEGNVDATKCTALHHGKIYTILRRMRETGGHAQWDFCICQYKQQCYDKEWIKDYLEPGIEKERQLKKFRRKREIECNQ</sequence>
<accession>A0A915KU42</accession>
<keyword evidence="1" id="KW-1185">Reference proteome</keyword>
<dbReference type="AlphaFoldDB" id="A0A915KU42"/>
<dbReference type="Proteomes" id="UP000887565">
    <property type="component" value="Unplaced"/>
</dbReference>
<protein>
    <submittedName>
        <fullName evidence="2">Uncharacterized protein</fullName>
    </submittedName>
</protein>